<dbReference type="SUPFAM" id="SSF49879">
    <property type="entry name" value="SMAD/FHA domain"/>
    <property type="match status" value="1"/>
</dbReference>
<protein>
    <recommendedName>
        <fullName evidence="2">YscD cytoplasmic domain-containing protein</fullName>
    </recommendedName>
</protein>
<dbReference type="InterPro" id="IPR008984">
    <property type="entry name" value="SMAD_FHA_dom_sf"/>
</dbReference>
<evidence type="ECO:0000313" key="4">
    <source>
        <dbReference type="Proteomes" id="UP000315017"/>
    </source>
</evidence>
<evidence type="ECO:0000313" key="3">
    <source>
        <dbReference type="EMBL" id="QDU28473.1"/>
    </source>
</evidence>
<reference evidence="3 4" key="1">
    <citation type="submission" date="2019-02" db="EMBL/GenBank/DDBJ databases">
        <title>Deep-cultivation of Planctomycetes and their phenomic and genomic characterization uncovers novel biology.</title>
        <authorList>
            <person name="Wiegand S."/>
            <person name="Jogler M."/>
            <person name="Boedeker C."/>
            <person name="Pinto D."/>
            <person name="Vollmers J."/>
            <person name="Rivas-Marin E."/>
            <person name="Kohn T."/>
            <person name="Peeters S.H."/>
            <person name="Heuer A."/>
            <person name="Rast P."/>
            <person name="Oberbeckmann S."/>
            <person name="Bunk B."/>
            <person name="Jeske O."/>
            <person name="Meyerdierks A."/>
            <person name="Storesund J.E."/>
            <person name="Kallscheuer N."/>
            <person name="Luecker S."/>
            <person name="Lage O.M."/>
            <person name="Pohl T."/>
            <person name="Merkel B.J."/>
            <person name="Hornburger P."/>
            <person name="Mueller R.-W."/>
            <person name="Bruemmer F."/>
            <person name="Labrenz M."/>
            <person name="Spormann A.M."/>
            <person name="Op den Camp H."/>
            <person name="Overmann J."/>
            <person name="Amann R."/>
            <person name="Jetten M.S.M."/>
            <person name="Mascher T."/>
            <person name="Medema M.H."/>
            <person name="Devos D.P."/>
            <person name="Kaster A.-K."/>
            <person name="Ovreas L."/>
            <person name="Rohde M."/>
            <person name="Galperin M.Y."/>
            <person name="Jogler C."/>
        </authorList>
    </citation>
    <scope>NUCLEOTIDE SEQUENCE [LARGE SCALE GENOMIC DNA]</scope>
    <source>
        <strain evidence="3 4">ETA_A8</strain>
    </source>
</reference>
<keyword evidence="4" id="KW-1185">Reference proteome</keyword>
<dbReference type="Gene3D" id="2.60.200.20">
    <property type="match status" value="1"/>
</dbReference>
<dbReference type="InterPro" id="IPR032030">
    <property type="entry name" value="YscD_cytoplasmic_dom"/>
</dbReference>
<name>A0A517YE15_9BACT</name>
<feature type="domain" description="YscD cytoplasmic" evidence="2">
    <location>
        <begin position="39"/>
        <end position="128"/>
    </location>
</feature>
<accession>A0A517YE15</accession>
<organism evidence="3 4">
    <name type="scientific">Anatilimnocola aggregata</name>
    <dbReference type="NCBI Taxonomy" id="2528021"/>
    <lineage>
        <taxon>Bacteria</taxon>
        <taxon>Pseudomonadati</taxon>
        <taxon>Planctomycetota</taxon>
        <taxon>Planctomycetia</taxon>
        <taxon>Pirellulales</taxon>
        <taxon>Pirellulaceae</taxon>
        <taxon>Anatilimnocola</taxon>
    </lineage>
</organism>
<dbReference type="Proteomes" id="UP000315017">
    <property type="component" value="Chromosome"/>
</dbReference>
<dbReference type="CDD" id="cd00060">
    <property type="entry name" value="FHA"/>
    <property type="match status" value="1"/>
</dbReference>
<dbReference type="AlphaFoldDB" id="A0A517YE15"/>
<sequence>MAKFVARIDEPGDPYPPHIALPKALPQSSQVNGVRGLAIVRGQARQMFRPIEGPVFMIGTAADCDLVLADDAFPETFLYLYQKNGIVTVRRLGTGPELYVDEMEVDATELQLGSLLEFGPYAFRLAEESAEGPGHDAGPDSGPDRSDDNEPFLPADYSAWEMNESAVVDKVRALLADVQASLLAAKEQQSLRLFAGNQSQPISSRPLRRQSA</sequence>
<feature type="region of interest" description="Disordered" evidence="1">
    <location>
        <begin position="129"/>
        <end position="154"/>
    </location>
</feature>
<evidence type="ECO:0000256" key="1">
    <source>
        <dbReference type="SAM" id="MobiDB-lite"/>
    </source>
</evidence>
<dbReference type="EMBL" id="CP036274">
    <property type="protein sequence ID" value="QDU28473.1"/>
    <property type="molecule type" value="Genomic_DNA"/>
</dbReference>
<feature type="compositionally biased region" description="Basic and acidic residues" evidence="1">
    <location>
        <begin position="133"/>
        <end position="148"/>
    </location>
</feature>
<dbReference type="OrthoDB" id="289109at2"/>
<proteinExistence type="predicted"/>
<gene>
    <name evidence="3" type="ORF">ETAA8_35740</name>
</gene>
<dbReference type="RefSeq" id="WP_145090820.1">
    <property type="nucleotide sequence ID" value="NZ_CP036274.1"/>
</dbReference>
<dbReference type="Pfam" id="PF16697">
    <property type="entry name" value="Yop-YscD_cpl"/>
    <property type="match status" value="1"/>
</dbReference>
<dbReference type="KEGG" id="aagg:ETAA8_35740"/>
<evidence type="ECO:0000259" key="2">
    <source>
        <dbReference type="Pfam" id="PF16697"/>
    </source>
</evidence>